<evidence type="ECO:0000256" key="2">
    <source>
        <dbReference type="ARBA" id="ARBA00022777"/>
    </source>
</evidence>
<name>A0A1T4WPD7_9FIRM</name>
<feature type="binding site" evidence="6">
    <location>
        <position position="153"/>
    </location>
    <ligand>
        <name>NAD(+)</name>
        <dbReference type="ChEBI" id="CHEBI:57540"/>
    </ligand>
</feature>
<keyword evidence="2 6" id="KW-0418">Kinase</keyword>
<dbReference type="HAMAP" id="MF_00361">
    <property type="entry name" value="NAD_kinase"/>
    <property type="match status" value="1"/>
</dbReference>
<dbReference type="EMBL" id="FUYF01000003">
    <property type="protein sequence ID" value="SKA78728.1"/>
    <property type="molecule type" value="Genomic_DNA"/>
</dbReference>
<dbReference type="InterPro" id="IPR017437">
    <property type="entry name" value="ATP-NAD_kinase_PpnK-typ_C"/>
</dbReference>
<keyword evidence="3 6" id="KW-0521">NADP</keyword>
<dbReference type="PANTHER" id="PTHR20275:SF0">
    <property type="entry name" value="NAD KINASE"/>
    <property type="match status" value="1"/>
</dbReference>
<keyword evidence="6" id="KW-0547">Nucleotide-binding</keyword>
<feature type="binding site" evidence="6">
    <location>
        <position position="172"/>
    </location>
    <ligand>
        <name>NAD(+)</name>
        <dbReference type="ChEBI" id="CHEBI:57540"/>
    </ligand>
</feature>
<keyword evidence="6" id="KW-0963">Cytoplasm</keyword>
<feature type="active site" description="Proton acceptor" evidence="6">
    <location>
        <position position="71"/>
    </location>
</feature>
<dbReference type="Pfam" id="PF01513">
    <property type="entry name" value="NAD_kinase"/>
    <property type="match status" value="1"/>
</dbReference>
<keyword evidence="8" id="KW-1185">Reference proteome</keyword>
<feature type="binding site" evidence="6">
    <location>
        <begin position="183"/>
        <end position="188"/>
    </location>
    <ligand>
        <name>NAD(+)</name>
        <dbReference type="ChEBI" id="CHEBI:57540"/>
    </ligand>
</feature>
<evidence type="ECO:0000256" key="1">
    <source>
        <dbReference type="ARBA" id="ARBA00022679"/>
    </source>
</evidence>
<dbReference type="GO" id="GO:0006741">
    <property type="term" value="P:NADP+ biosynthetic process"/>
    <property type="evidence" value="ECO:0007669"/>
    <property type="project" value="UniProtKB-UniRule"/>
</dbReference>
<comment type="cofactor">
    <cofactor evidence="6">
        <name>a divalent metal cation</name>
        <dbReference type="ChEBI" id="CHEBI:60240"/>
    </cofactor>
</comment>
<evidence type="ECO:0000313" key="7">
    <source>
        <dbReference type="EMBL" id="SKA78728.1"/>
    </source>
</evidence>
<dbReference type="InterPro" id="IPR017438">
    <property type="entry name" value="ATP-NAD_kinase_N"/>
</dbReference>
<protein>
    <recommendedName>
        <fullName evidence="6">NAD kinase</fullName>
        <ecNumber evidence="6">2.7.1.23</ecNumber>
    </recommendedName>
    <alternativeName>
        <fullName evidence="6">ATP-dependent NAD kinase</fullName>
    </alternativeName>
</protein>
<comment type="function">
    <text evidence="6">Involved in the regulation of the intracellular balance of NAD and NADP, and is a key enzyme in the biosynthesis of NADP. Catalyzes specifically the phosphorylation on 2'-hydroxyl of the adenosine moiety of NAD to yield NADP.</text>
</comment>
<evidence type="ECO:0000256" key="5">
    <source>
        <dbReference type="ARBA" id="ARBA00047925"/>
    </source>
</evidence>
<dbReference type="Gene3D" id="3.40.50.10330">
    <property type="entry name" value="Probable inorganic polyphosphate/atp-NAD kinase, domain 1"/>
    <property type="match status" value="1"/>
</dbReference>
<dbReference type="GO" id="GO:0005737">
    <property type="term" value="C:cytoplasm"/>
    <property type="evidence" value="ECO:0007669"/>
    <property type="project" value="UniProtKB-SubCell"/>
</dbReference>
<dbReference type="InterPro" id="IPR016064">
    <property type="entry name" value="NAD/diacylglycerol_kinase_sf"/>
</dbReference>
<dbReference type="GO" id="GO:0005524">
    <property type="term" value="F:ATP binding"/>
    <property type="evidence" value="ECO:0007669"/>
    <property type="project" value="UniProtKB-KW"/>
</dbReference>
<keyword evidence="4 6" id="KW-0520">NAD</keyword>
<dbReference type="SUPFAM" id="SSF111331">
    <property type="entry name" value="NAD kinase/diacylglycerol kinase-like"/>
    <property type="match status" value="1"/>
</dbReference>
<dbReference type="GO" id="GO:0051287">
    <property type="term" value="F:NAD binding"/>
    <property type="evidence" value="ECO:0007669"/>
    <property type="project" value="UniProtKB-ARBA"/>
</dbReference>
<comment type="caution">
    <text evidence="6">Lacks conserved residue(s) required for the propagation of feature annotation.</text>
</comment>
<organism evidence="7 8">
    <name type="scientific">Gemmiger formicilis</name>
    <dbReference type="NCBI Taxonomy" id="745368"/>
    <lineage>
        <taxon>Bacteria</taxon>
        <taxon>Bacillati</taxon>
        <taxon>Bacillota</taxon>
        <taxon>Clostridia</taxon>
        <taxon>Eubacteriales</taxon>
        <taxon>Gemmiger</taxon>
    </lineage>
</organism>
<feature type="binding site" evidence="6">
    <location>
        <position position="76"/>
    </location>
    <ligand>
        <name>NAD(+)</name>
        <dbReference type="ChEBI" id="CHEBI:57540"/>
    </ligand>
</feature>
<dbReference type="AlphaFoldDB" id="A0A1T4WPD7"/>
<dbReference type="Gene3D" id="2.60.200.30">
    <property type="entry name" value="Probable inorganic polyphosphate/atp-NAD kinase, domain 2"/>
    <property type="match status" value="1"/>
</dbReference>
<comment type="catalytic activity">
    <reaction evidence="5 6">
        <text>NAD(+) + ATP = ADP + NADP(+) + H(+)</text>
        <dbReference type="Rhea" id="RHEA:18629"/>
        <dbReference type="ChEBI" id="CHEBI:15378"/>
        <dbReference type="ChEBI" id="CHEBI:30616"/>
        <dbReference type="ChEBI" id="CHEBI:57540"/>
        <dbReference type="ChEBI" id="CHEBI:58349"/>
        <dbReference type="ChEBI" id="CHEBI:456216"/>
        <dbReference type="EC" id="2.7.1.23"/>
    </reaction>
</comment>
<dbReference type="GO" id="GO:0019674">
    <property type="term" value="P:NAD+ metabolic process"/>
    <property type="evidence" value="ECO:0007669"/>
    <property type="project" value="InterPro"/>
</dbReference>
<dbReference type="GeneID" id="93337309"/>
<feature type="binding site" evidence="6">
    <location>
        <begin position="71"/>
        <end position="72"/>
    </location>
    <ligand>
        <name>NAD(+)</name>
        <dbReference type="ChEBI" id="CHEBI:57540"/>
    </ligand>
</feature>
<dbReference type="STRING" id="745368.SAMN02745178_00824"/>
<feature type="binding site" evidence="6">
    <location>
        <begin position="142"/>
        <end position="143"/>
    </location>
    <ligand>
        <name>NAD(+)</name>
        <dbReference type="ChEBI" id="CHEBI:57540"/>
    </ligand>
</feature>
<reference evidence="7 8" key="1">
    <citation type="submission" date="2017-02" db="EMBL/GenBank/DDBJ databases">
        <authorList>
            <person name="Peterson S.W."/>
        </authorList>
    </citation>
    <scope>NUCLEOTIDE SEQUENCE [LARGE SCALE GENOMIC DNA]</scope>
    <source>
        <strain evidence="7 8">ATCC 27749</strain>
    </source>
</reference>
<dbReference type="Proteomes" id="UP000190286">
    <property type="component" value="Unassembled WGS sequence"/>
</dbReference>
<sequence>MSVLLIPNPTKDTGLAVTRQAAAVLAGLGVPVLMPQPFANEFGSAGLTGVHFLPEADAYRAADQVVTIGGDGTLLRAGLSCMKHGKPVLGVNLGRTGFLATCEVGELTAKLKRLAAGEFTLASRRLLHAEAPAHGWQADAINDLVVFGQTRLHPMDYKVYCDGALVGSYRSDGMILATPTGSTAYSFSAGGPILDAAADVLVLTPVCAHNVHAAPLVFAADRHLKIIADAENRDGSFACADSSAQCDLLPGESLLVTGCGQRLRLIAFDDAEQFHAIENKLMRR</sequence>
<dbReference type="RefSeq" id="WP_078783822.1">
    <property type="nucleotide sequence ID" value="NZ_DBEXTJ010000111.1"/>
</dbReference>
<evidence type="ECO:0000256" key="3">
    <source>
        <dbReference type="ARBA" id="ARBA00022857"/>
    </source>
</evidence>
<evidence type="ECO:0000256" key="6">
    <source>
        <dbReference type="HAMAP-Rule" id="MF_00361"/>
    </source>
</evidence>
<gene>
    <name evidence="6" type="primary">nadK</name>
    <name evidence="7" type="ORF">SAMN02745178_00824</name>
</gene>
<keyword evidence="1 6" id="KW-0808">Transferase</keyword>
<feature type="binding site" evidence="6">
    <location>
        <position position="170"/>
    </location>
    <ligand>
        <name>NAD(+)</name>
        <dbReference type="ChEBI" id="CHEBI:57540"/>
    </ligand>
</feature>
<keyword evidence="6" id="KW-0067">ATP-binding</keyword>
<evidence type="ECO:0000313" key="8">
    <source>
        <dbReference type="Proteomes" id="UP000190286"/>
    </source>
</evidence>
<accession>A0A1T4WPD7</accession>
<comment type="subcellular location">
    <subcellularLocation>
        <location evidence="6">Cytoplasm</location>
    </subcellularLocation>
</comment>
<dbReference type="EC" id="2.7.1.23" evidence="6"/>
<dbReference type="PANTHER" id="PTHR20275">
    <property type="entry name" value="NAD KINASE"/>
    <property type="match status" value="1"/>
</dbReference>
<dbReference type="InterPro" id="IPR002504">
    <property type="entry name" value="NADK"/>
</dbReference>
<comment type="similarity">
    <text evidence="6">Belongs to the NAD kinase family.</text>
</comment>
<dbReference type="Pfam" id="PF20143">
    <property type="entry name" value="NAD_kinase_C"/>
    <property type="match status" value="1"/>
</dbReference>
<evidence type="ECO:0000256" key="4">
    <source>
        <dbReference type="ARBA" id="ARBA00023027"/>
    </source>
</evidence>
<dbReference type="GO" id="GO:0003951">
    <property type="term" value="F:NAD+ kinase activity"/>
    <property type="evidence" value="ECO:0007669"/>
    <property type="project" value="UniProtKB-UniRule"/>
</dbReference>
<proteinExistence type="inferred from homology"/>
<dbReference type="OrthoDB" id="9774737at2"/>
<dbReference type="GO" id="GO:0046872">
    <property type="term" value="F:metal ion binding"/>
    <property type="evidence" value="ECO:0007669"/>
    <property type="project" value="UniProtKB-UniRule"/>
</dbReference>